<gene>
    <name evidence="1" type="primary">resA_3</name>
    <name evidence="1" type="ORF">FVB9532_01441</name>
</gene>
<dbReference type="EMBL" id="CABVMM010000005">
    <property type="protein sequence ID" value="VVV00176.1"/>
    <property type="molecule type" value="Genomic_DNA"/>
</dbReference>
<protein>
    <submittedName>
        <fullName evidence="1">Thiol-disulfide oxidoreductase ResA</fullName>
    </submittedName>
</protein>
<accession>A0AC61Y6P5</accession>
<dbReference type="Proteomes" id="UP000356253">
    <property type="component" value="Unassembled WGS sequence"/>
</dbReference>
<comment type="caution">
    <text evidence="1">The sequence shown here is derived from an EMBL/GenBank/DDBJ whole genome shotgun (WGS) entry which is preliminary data.</text>
</comment>
<evidence type="ECO:0000313" key="1">
    <source>
        <dbReference type="EMBL" id="VVV00176.1"/>
    </source>
</evidence>
<keyword evidence="2" id="KW-1185">Reference proteome</keyword>
<organism evidence="1 2">
    <name type="scientific">Mesonia oceanica</name>
    <dbReference type="NCBI Taxonomy" id="2687242"/>
    <lineage>
        <taxon>Bacteria</taxon>
        <taxon>Pseudomonadati</taxon>
        <taxon>Bacteroidota</taxon>
        <taxon>Flavobacteriia</taxon>
        <taxon>Flavobacteriales</taxon>
        <taxon>Flavobacteriaceae</taxon>
        <taxon>Mesonia</taxon>
    </lineage>
</organism>
<reference evidence="1" key="1">
    <citation type="submission" date="2019-09" db="EMBL/GenBank/DDBJ databases">
        <authorList>
            <person name="Rodrigo-Torres L."/>
            <person name="Arahal R. D."/>
            <person name="Lucena T."/>
        </authorList>
    </citation>
    <scope>NUCLEOTIDE SEQUENCE</scope>
    <source>
        <strain evidence="1">ISS653</strain>
    </source>
</reference>
<proteinExistence type="predicted"/>
<sequence>MQNKFKLKMKKITLGLLVALAFSCQDQKPEHITFKGNADNIEDGTSVYLSQLGEQGQPQPIDTITVEKGSFEIDLPEVDFETLNILRIDGARGNIIFINENEPITATIYKDSLRSSEIKGGDSNKLFNEYVSEIKEVRSEMQKMVAEYQKNNPDLRQNPELMKEIQEKQKELQDKNSEKFKEMVANHPNSLVSVLILSDIINAKSVSTTEAKELFDNLSEDVKKTPIGKQLDESLTKATATAIGSKAPDFSAPTPDGKELSLKDAMGKVTIIDFWASWCKPCRIENPNVVKLYNKYHDKGLNILGVSLDKNGQKDKWLKAIEDDGLTWQHVSNLEYWKGPVAQMYSVSSIPATFILDENGIIVAKDLRGDALEAKIAEMLP</sequence>
<evidence type="ECO:0000313" key="2">
    <source>
        <dbReference type="Proteomes" id="UP000356253"/>
    </source>
</evidence>
<name>A0AC61Y6P5_9FLAO</name>